<evidence type="ECO:0000256" key="1">
    <source>
        <dbReference type="SAM" id="SignalP"/>
    </source>
</evidence>
<dbReference type="EMBL" id="SDVB01000238">
    <property type="protein sequence ID" value="RYC12253.1"/>
    <property type="molecule type" value="Genomic_DNA"/>
</dbReference>
<organism evidence="2 3">
    <name type="scientific">Ciceribacter ferrooxidans</name>
    <dbReference type="NCBI Taxonomy" id="2509717"/>
    <lineage>
        <taxon>Bacteria</taxon>
        <taxon>Pseudomonadati</taxon>
        <taxon>Pseudomonadota</taxon>
        <taxon>Alphaproteobacteria</taxon>
        <taxon>Hyphomicrobiales</taxon>
        <taxon>Rhizobiaceae</taxon>
        <taxon>Ciceribacter</taxon>
    </lineage>
</organism>
<dbReference type="AlphaFoldDB" id="A0A4Q2T2W5"/>
<accession>A0A4Q2T2W5</accession>
<sequence length="176" mass="19090">MKTPRSFLLLASLVGAPVAAFAADPTVPVKTVIEVAAGNWSETSPTANDVFDNERLGQLFSADFANVYREASKHPAYDPPEGETTGSPFDYDPIAGGQEGCAFENIRVEDDGEGQVTALFNNRKCLGDDPAYKEDTVLIFHVVEEQGRTVIDDMYRLEDGQSGKSLKDELKDIAGQ</sequence>
<proteinExistence type="predicted"/>
<dbReference type="OrthoDB" id="7916410at2"/>
<name>A0A4Q2T2W5_9HYPH</name>
<keyword evidence="1" id="KW-0732">Signal</keyword>
<evidence type="ECO:0000313" key="2">
    <source>
        <dbReference type="EMBL" id="RYC12253.1"/>
    </source>
</evidence>
<gene>
    <name evidence="2" type="ORF">EUU22_14495</name>
</gene>
<protein>
    <submittedName>
        <fullName evidence="2">Uncharacterized protein</fullName>
    </submittedName>
</protein>
<feature type="signal peptide" evidence="1">
    <location>
        <begin position="1"/>
        <end position="22"/>
    </location>
</feature>
<evidence type="ECO:0000313" key="3">
    <source>
        <dbReference type="Proteomes" id="UP000291088"/>
    </source>
</evidence>
<comment type="caution">
    <text evidence="2">The sequence shown here is derived from an EMBL/GenBank/DDBJ whole genome shotgun (WGS) entry which is preliminary data.</text>
</comment>
<keyword evidence="3" id="KW-1185">Reference proteome</keyword>
<feature type="chain" id="PRO_5020768828" evidence="1">
    <location>
        <begin position="23"/>
        <end position="176"/>
    </location>
</feature>
<reference evidence="2 3" key="1">
    <citation type="submission" date="2019-01" db="EMBL/GenBank/DDBJ databases">
        <authorList>
            <person name="Deng T."/>
        </authorList>
    </citation>
    <scope>NUCLEOTIDE SEQUENCE [LARGE SCALE GENOMIC DNA]</scope>
    <source>
        <strain evidence="2 3">F8825</strain>
    </source>
</reference>
<dbReference type="RefSeq" id="WP_129332679.1">
    <property type="nucleotide sequence ID" value="NZ_SDVB01000238.1"/>
</dbReference>
<dbReference type="Proteomes" id="UP000291088">
    <property type="component" value="Unassembled WGS sequence"/>
</dbReference>